<evidence type="ECO:0000313" key="5">
    <source>
        <dbReference type="Proteomes" id="UP000326994"/>
    </source>
</evidence>
<dbReference type="InterPro" id="IPR018247">
    <property type="entry name" value="EF_Hand_1_Ca_BS"/>
</dbReference>
<dbReference type="InterPro" id="IPR002048">
    <property type="entry name" value="EF_hand_dom"/>
</dbReference>
<evidence type="ECO:0000256" key="1">
    <source>
        <dbReference type="SAM" id="MobiDB-lite"/>
    </source>
</evidence>
<proteinExistence type="predicted"/>
<name>A0A5J4FZU3_9FLAO</name>
<protein>
    <recommendedName>
        <fullName evidence="3">EF-hand domain-containing protein</fullName>
    </recommendedName>
</protein>
<dbReference type="GO" id="GO:0005509">
    <property type="term" value="F:calcium ion binding"/>
    <property type="evidence" value="ECO:0007669"/>
    <property type="project" value="InterPro"/>
</dbReference>
<evidence type="ECO:0000256" key="2">
    <source>
        <dbReference type="SAM" id="SignalP"/>
    </source>
</evidence>
<dbReference type="Proteomes" id="UP000326994">
    <property type="component" value="Unassembled WGS sequence"/>
</dbReference>
<evidence type="ECO:0000313" key="4">
    <source>
        <dbReference type="EMBL" id="GEQ86772.1"/>
    </source>
</evidence>
<accession>A0A5J4FZU3</accession>
<keyword evidence="2" id="KW-0732">Signal</keyword>
<comment type="caution">
    <text evidence="4">The sequence shown here is derived from an EMBL/GenBank/DDBJ whole genome shotgun (WGS) entry which is preliminary data.</text>
</comment>
<feature type="chain" id="PRO_5023837382" description="EF-hand domain-containing protein" evidence="2">
    <location>
        <begin position="33"/>
        <end position="104"/>
    </location>
</feature>
<feature type="domain" description="EF-hand" evidence="3">
    <location>
        <begin position="65"/>
        <end position="100"/>
    </location>
</feature>
<dbReference type="Pfam" id="PF13202">
    <property type="entry name" value="EF-hand_5"/>
    <property type="match status" value="2"/>
</dbReference>
<dbReference type="PROSITE" id="PS50222">
    <property type="entry name" value="EF_HAND_2"/>
    <property type="match status" value="1"/>
</dbReference>
<dbReference type="SUPFAM" id="SSF47473">
    <property type="entry name" value="EF-hand"/>
    <property type="match status" value="1"/>
</dbReference>
<dbReference type="EMBL" id="BKCF01000004">
    <property type="protein sequence ID" value="GEQ86772.1"/>
    <property type="molecule type" value="Genomic_DNA"/>
</dbReference>
<dbReference type="Gene3D" id="1.10.238.10">
    <property type="entry name" value="EF-hand"/>
    <property type="match status" value="1"/>
</dbReference>
<feature type="signal peptide" evidence="2">
    <location>
        <begin position="1"/>
        <end position="32"/>
    </location>
</feature>
<organism evidence="4 5">
    <name type="scientific">Patiriisocius marinistellae</name>
    <dbReference type="NCBI Taxonomy" id="2494560"/>
    <lineage>
        <taxon>Bacteria</taxon>
        <taxon>Pseudomonadati</taxon>
        <taxon>Bacteroidota</taxon>
        <taxon>Flavobacteriia</taxon>
        <taxon>Flavobacteriales</taxon>
        <taxon>Flavobacteriaceae</taxon>
        <taxon>Patiriisocius</taxon>
    </lineage>
</organism>
<dbReference type="AlphaFoldDB" id="A0A5J4FZU3"/>
<keyword evidence="5" id="KW-1185">Reference proteome</keyword>
<feature type="region of interest" description="Disordered" evidence="1">
    <location>
        <begin position="85"/>
        <end position="104"/>
    </location>
</feature>
<dbReference type="InterPro" id="IPR011992">
    <property type="entry name" value="EF-hand-dom_pair"/>
</dbReference>
<evidence type="ECO:0000259" key="3">
    <source>
        <dbReference type="PROSITE" id="PS50222"/>
    </source>
</evidence>
<feature type="compositionally biased region" description="Basic and acidic residues" evidence="1">
    <location>
        <begin position="85"/>
        <end position="95"/>
    </location>
</feature>
<sequence length="104" mass="11905">MNLKFKNMKSINLKRGVLVALFCLAFVTFSNAQKQRGNDRKAPPTFAELVEELDANEDGKLAKDELKGPLKENFTEIDTDEDGFITEKEFKDAPKPKRKERRSN</sequence>
<reference evidence="4 5" key="1">
    <citation type="submission" date="2019-08" db="EMBL/GenBank/DDBJ databases">
        <title>Ulvibacter marinistellae sp. nov., isolated from a starfish, Patiria pectinifera.</title>
        <authorList>
            <person name="Kawano K."/>
            <person name="Ushijima N."/>
            <person name="Kihara M."/>
            <person name="Itoh H."/>
        </authorList>
    </citation>
    <scope>NUCLEOTIDE SEQUENCE [LARGE SCALE GENOMIC DNA]</scope>
    <source>
        <strain evidence="4 5">KK4</strain>
    </source>
</reference>
<dbReference type="PROSITE" id="PS00018">
    <property type="entry name" value="EF_HAND_1"/>
    <property type="match status" value="1"/>
</dbReference>
<gene>
    <name evidence="4" type="ORF">ULMS_22800</name>
</gene>